<dbReference type="HOGENOM" id="CLU_139106_0_0_12"/>
<feature type="transmembrane region" description="Helical" evidence="1">
    <location>
        <begin position="139"/>
        <end position="158"/>
    </location>
</feature>
<evidence type="ECO:0008006" key="4">
    <source>
        <dbReference type="Google" id="ProtNLM"/>
    </source>
</evidence>
<dbReference type="AlphaFoldDB" id="H2CGU3"/>
<feature type="transmembrane region" description="Helical" evidence="1">
    <location>
        <begin position="107"/>
        <end position="127"/>
    </location>
</feature>
<feature type="transmembrane region" description="Helical" evidence="1">
    <location>
        <begin position="32"/>
        <end position="54"/>
    </location>
</feature>
<dbReference type="Proteomes" id="UP000005737">
    <property type="component" value="Unassembled WGS sequence"/>
</dbReference>
<evidence type="ECO:0000313" key="2">
    <source>
        <dbReference type="EMBL" id="EHQ04769.1"/>
    </source>
</evidence>
<accession>H2CGU3</accession>
<keyword evidence="1" id="KW-0472">Membrane</keyword>
<name>H2CGU3_9LEPT</name>
<sequence>MSCFLRRGTTTIPEVNLCSSCFKNGACETVPVTLIIVNTGMTASVVFFALGYIFRKRLKLHRPFMIMGIFANLLSALALLFSVYVLYLGDREAAGFIATVSPFWIFVHRFVASTAFLLMFVMAWTGLRHDRKRHVRLHLIFIVLYLFTYITGLLFFTTEAS</sequence>
<gene>
    <name evidence="2" type="ORF">Lepil_0058</name>
</gene>
<proteinExistence type="predicted"/>
<feature type="transmembrane region" description="Helical" evidence="1">
    <location>
        <begin position="66"/>
        <end position="87"/>
    </location>
</feature>
<dbReference type="EMBL" id="JH597773">
    <property type="protein sequence ID" value="EHQ04769.1"/>
    <property type="molecule type" value="Genomic_DNA"/>
</dbReference>
<keyword evidence="3" id="KW-1185">Reference proteome</keyword>
<keyword evidence="1" id="KW-0812">Transmembrane</keyword>
<evidence type="ECO:0000256" key="1">
    <source>
        <dbReference type="SAM" id="Phobius"/>
    </source>
</evidence>
<protein>
    <recommendedName>
        <fullName evidence="4">DUF420 domain-containing protein</fullName>
    </recommendedName>
</protein>
<reference evidence="2 3" key="1">
    <citation type="submission" date="2011-10" db="EMBL/GenBank/DDBJ databases">
        <title>The Improved High-Quality Draft genome of Leptonema illini DSM 21528.</title>
        <authorList>
            <consortium name="US DOE Joint Genome Institute (JGI-PGF)"/>
            <person name="Lucas S."/>
            <person name="Copeland A."/>
            <person name="Lapidus A."/>
            <person name="Glavina del Rio T."/>
            <person name="Dalin E."/>
            <person name="Tice H."/>
            <person name="Bruce D."/>
            <person name="Goodwin L."/>
            <person name="Pitluck S."/>
            <person name="Peters L."/>
            <person name="Mikhailova N."/>
            <person name="Held B."/>
            <person name="Kyrpides N."/>
            <person name="Mavromatis K."/>
            <person name="Ivanova N."/>
            <person name="Markowitz V."/>
            <person name="Cheng J.-F."/>
            <person name="Hugenholtz P."/>
            <person name="Woyke T."/>
            <person name="Wu D."/>
            <person name="Gronow S."/>
            <person name="Wellnitz S."/>
            <person name="Brambilla E.-M."/>
            <person name="Klenk H.-P."/>
            <person name="Eisen J.A."/>
        </authorList>
    </citation>
    <scope>NUCLEOTIDE SEQUENCE [LARGE SCALE GENOMIC DNA]</scope>
    <source>
        <strain evidence="2 3">DSM 21528</strain>
    </source>
</reference>
<keyword evidence="1" id="KW-1133">Transmembrane helix</keyword>
<organism evidence="2 3">
    <name type="scientific">Leptonema illini DSM 21528</name>
    <dbReference type="NCBI Taxonomy" id="929563"/>
    <lineage>
        <taxon>Bacteria</taxon>
        <taxon>Pseudomonadati</taxon>
        <taxon>Spirochaetota</taxon>
        <taxon>Spirochaetia</taxon>
        <taxon>Leptospirales</taxon>
        <taxon>Leptospiraceae</taxon>
        <taxon>Leptonema</taxon>
    </lineage>
</organism>
<evidence type="ECO:0000313" key="3">
    <source>
        <dbReference type="Proteomes" id="UP000005737"/>
    </source>
</evidence>
<dbReference type="Pfam" id="PF04238">
    <property type="entry name" value="DUF420"/>
    <property type="match status" value="1"/>
</dbReference>
<dbReference type="STRING" id="183.GCA_002009735_02971"/>
<dbReference type="InterPro" id="IPR007352">
    <property type="entry name" value="DUF420"/>
</dbReference>